<dbReference type="EMBL" id="CAEZYM010000006">
    <property type="protein sequence ID" value="CAB4724129.1"/>
    <property type="molecule type" value="Genomic_DNA"/>
</dbReference>
<dbReference type="SUPFAM" id="SSF161098">
    <property type="entry name" value="MetI-like"/>
    <property type="match status" value="1"/>
</dbReference>
<evidence type="ECO:0000313" key="9">
    <source>
        <dbReference type="EMBL" id="CAB4342061.1"/>
    </source>
</evidence>
<dbReference type="AlphaFoldDB" id="A0A6J7V425"/>
<evidence type="ECO:0000259" key="8">
    <source>
        <dbReference type="PROSITE" id="PS50928"/>
    </source>
</evidence>
<proteinExistence type="predicted"/>
<evidence type="ECO:0000313" key="13">
    <source>
        <dbReference type="EMBL" id="CAB4829696.1"/>
    </source>
</evidence>
<evidence type="ECO:0000256" key="2">
    <source>
        <dbReference type="ARBA" id="ARBA00022448"/>
    </source>
</evidence>
<feature type="transmembrane region" description="Helical" evidence="7">
    <location>
        <begin position="244"/>
        <end position="272"/>
    </location>
</feature>
<organism evidence="17">
    <name type="scientific">freshwater metagenome</name>
    <dbReference type="NCBI Taxonomy" id="449393"/>
    <lineage>
        <taxon>unclassified sequences</taxon>
        <taxon>metagenomes</taxon>
        <taxon>ecological metagenomes</taxon>
    </lineage>
</organism>
<evidence type="ECO:0000256" key="7">
    <source>
        <dbReference type="SAM" id="Phobius"/>
    </source>
</evidence>
<gene>
    <name evidence="10" type="ORF">UFOPK2510_01364</name>
    <name evidence="11" type="ORF">UFOPK2718_00748</name>
    <name evidence="12" type="ORF">UFOPK2936_01133</name>
    <name evidence="13" type="ORF">UFOPK3174_00942</name>
    <name evidence="14" type="ORF">UFOPK3328_00990</name>
    <name evidence="15" type="ORF">UFOPK3779_01171</name>
    <name evidence="16" type="ORF">UFOPK3913_00750</name>
    <name evidence="9" type="ORF">UFOPK4107_01099</name>
    <name evidence="17" type="ORF">UFOPK4403_00904</name>
</gene>
<dbReference type="EMBL" id="CAEZXO010000010">
    <property type="protein sequence ID" value="CAB4701843.1"/>
    <property type="molecule type" value="Genomic_DNA"/>
</dbReference>
<keyword evidence="2" id="KW-0813">Transport</keyword>
<evidence type="ECO:0000313" key="12">
    <source>
        <dbReference type="EMBL" id="CAB4783831.1"/>
    </source>
</evidence>
<dbReference type="EMBL" id="CAFBOC010000007">
    <property type="protein sequence ID" value="CAB4975248.1"/>
    <property type="molecule type" value="Genomic_DNA"/>
</dbReference>
<protein>
    <submittedName>
        <fullName evidence="17">Unannotated protein</fullName>
    </submittedName>
</protein>
<feature type="transmembrane region" description="Helical" evidence="7">
    <location>
        <begin position="118"/>
        <end position="136"/>
    </location>
</feature>
<keyword evidence="6 7" id="KW-0472">Membrane</keyword>
<evidence type="ECO:0000313" key="10">
    <source>
        <dbReference type="EMBL" id="CAB4701843.1"/>
    </source>
</evidence>
<feature type="transmembrane region" description="Helical" evidence="7">
    <location>
        <begin position="20"/>
        <end position="39"/>
    </location>
</feature>
<dbReference type="GO" id="GO:0005886">
    <property type="term" value="C:plasma membrane"/>
    <property type="evidence" value="ECO:0007669"/>
    <property type="project" value="UniProtKB-SubCell"/>
</dbReference>
<dbReference type="PANTHER" id="PTHR43386:SF1">
    <property type="entry name" value="D,D-DIPEPTIDE TRANSPORT SYSTEM PERMEASE PROTEIN DDPC-RELATED"/>
    <property type="match status" value="1"/>
</dbReference>
<keyword evidence="3" id="KW-1003">Cell membrane</keyword>
<evidence type="ECO:0000313" key="14">
    <source>
        <dbReference type="EMBL" id="CAB4869948.1"/>
    </source>
</evidence>
<dbReference type="PROSITE" id="PS50928">
    <property type="entry name" value="ABC_TM1"/>
    <property type="match status" value="1"/>
</dbReference>
<reference evidence="17" key="1">
    <citation type="submission" date="2020-05" db="EMBL/GenBank/DDBJ databases">
        <authorList>
            <person name="Chiriac C."/>
            <person name="Salcher M."/>
            <person name="Ghai R."/>
            <person name="Kavagutti S V."/>
        </authorList>
    </citation>
    <scope>NUCLEOTIDE SEQUENCE</scope>
</reference>
<dbReference type="GO" id="GO:0055085">
    <property type="term" value="P:transmembrane transport"/>
    <property type="evidence" value="ECO:0007669"/>
    <property type="project" value="InterPro"/>
</dbReference>
<dbReference type="EMBL" id="CAEZZW010000006">
    <property type="protein sequence ID" value="CAB4783831.1"/>
    <property type="molecule type" value="Genomic_DNA"/>
</dbReference>
<dbReference type="Gene3D" id="1.10.3720.10">
    <property type="entry name" value="MetI-like"/>
    <property type="match status" value="1"/>
</dbReference>
<dbReference type="EMBL" id="CAFABH010000014">
    <property type="protein sequence ID" value="CAB4829696.1"/>
    <property type="molecule type" value="Genomic_DNA"/>
</dbReference>
<name>A0A6J7V425_9ZZZZ</name>
<dbReference type="Pfam" id="PF00528">
    <property type="entry name" value="BPD_transp_1"/>
    <property type="match status" value="1"/>
</dbReference>
<feature type="transmembrane region" description="Helical" evidence="7">
    <location>
        <begin position="83"/>
        <end position="106"/>
    </location>
</feature>
<dbReference type="EMBL" id="CAESAE010000006">
    <property type="protein sequence ID" value="CAB4342061.1"/>
    <property type="molecule type" value="Genomic_DNA"/>
</dbReference>
<feature type="transmembrane region" description="Helical" evidence="7">
    <location>
        <begin position="196"/>
        <end position="224"/>
    </location>
</feature>
<evidence type="ECO:0000313" key="16">
    <source>
        <dbReference type="EMBL" id="CAB4975248.1"/>
    </source>
</evidence>
<dbReference type="EMBL" id="CAFBQX010000004">
    <property type="protein sequence ID" value="CAB5073225.1"/>
    <property type="molecule type" value="Genomic_DNA"/>
</dbReference>
<dbReference type="InterPro" id="IPR000515">
    <property type="entry name" value="MetI-like"/>
</dbReference>
<accession>A0A6J7V425</accession>
<dbReference type="PANTHER" id="PTHR43386">
    <property type="entry name" value="OLIGOPEPTIDE TRANSPORT SYSTEM PERMEASE PROTEIN APPC"/>
    <property type="match status" value="1"/>
</dbReference>
<comment type="subcellular location">
    <subcellularLocation>
        <location evidence="1">Cell membrane</location>
        <topology evidence="1">Multi-pass membrane protein</topology>
    </subcellularLocation>
</comment>
<evidence type="ECO:0000313" key="15">
    <source>
        <dbReference type="EMBL" id="CAB4950524.1"/>
    </source>
</evidence>
<feature type="domain" description="ABC transmembrane type-1" evidence="8">
    <location>
        <begin position="83"/>
        <end position="268"/>
    </location>
</feature>
<sequence>MTLTLRSRVSKLRDVPGSVLVASLIIIIICFAAVAAQFISPFNPMEQDLLAVSLKPTSSHWLGSDELGRDVFSRLIAGSRGAIIGPFLIAFSGLVVSAILGIFAGYRGGSIDNLIMRGVDFIVALPGLLLTIVVVSVTHGGYWMALLVLGVLNVQGDIRIVRGVSLEQRKLPYIEALRVVGVPRWRIMYKHIVPNIYPILIANFATDFAGALVALSGLSFLGLGSQPGTPDWGRMLSDGQPSLFTNYWAALSPGITIVLLAVSVNLIGDWVYDFYSKKSLQR</sequence>
<keyword evidence="5 7" id="KW-1133">Transmembrane helix</keyword>
<evidence type="ECO:0000256" key="5">
    <source>
        <dbReference type="ARBA" id="ARBA00022989"/>
    </source>
</evidence>
<evidence type="ECO:0000256" key="6">
    <source>
        <dbReference type="ARBA" id="ARBA00023136"/>
    </source>
</evidence>
<evidence type="ECO:0000313" key="11">
    <source>
        <dbReference type="EMBL" id="CAB4724129.1"/>
    </source>
</evidence>
<dbReference type="EMBL" id="CAFBLD010000006">
    <property type="protein sequence ID" value="CAB4869948.1"/>
    <property type="molecule type" value="Genomic_DNA"/>
</dbReference>
<keyword evidence="4 7" id="KW-0812">Transmembrane</keyword>
<dbReference type="InterPro" id="IPR050366">
    <property type="entry name" value="BP-dependent_transpt_permease"/>
</dbReference>
<dbReference type="CDD" id="cd06261">
    <property type="entry name" value="TM_PBP2"/>
    <property type="match status" value="1"/>
</dbReference>
<dbReference type="EMBL" id="CAFBNH010000007">
    <property type="protein sequence ID" value="CAB4950524.1"/>
    <property type="molecule type" value="Genomic_DNA"/>
</dbReference>
<dbReference type="InterPro" id="IPR035906">
    <property type="entry name" value="MetI-like_sf"/>
</dbReference>
<evidence type="ECO:0000256" key="1">
    <source>
        <dbReference type="ARBA" id="ARBA00004651"/>
    </source>
</evidence>
<evidence type="ECO:0000313" key="17">
    <source>
        <dbReference type="EMBL" id="CAB5073225.1"/>
    </source>
</evidence>
<evidence type="ECO:0000256" key="3">
    <source>
        <dbReference type="ARBA" id="ARBA00022475"/>
    </source>
</evidence>
<evidence type="ECO:0000256" key="4">
    <source>
        <dbReference type="ARBA" id="ARBA00022692"/>
    </source>
</evidence>